<evidence type="ECO:0000313" key="4">
    <source>
        <dbReference type="EMBL" id="NSJ47458.1"/>
    </source>
</evidence>
<evidence type="ECO:0000259" key="2">
    <source>
        <dbReference type="Pfam" id="PF00905"/>
    </source>
</evidence>
<evidence type="ECO:0000259" key="3">
    <source>
        <dbReference type="Pfam" id="PF21922"/>
    </source>
</evidence>
<sequence length="483" mass="52055">MSDKKNTPRKAAPNPKANSCILGITYLMVALFLGLAVYMGYFLQVRSEDVINNSYNARLDRFSDRIVRGKIMAGDGTVLAETQVDADGNETRVYYYGSVFDHAVGYSAKGKTGIEALANFYLLTSHVNLLEQVGNELSGRKNPGDNVYTTLDAELQQAAYAALGDRKGVVIAMEPDTGKVLAMVSKPGYDPNTLLQDWDWLTDGGNGEGQLLNRATQGLYPPGSTFKIVTALEYMREHPGGYRDYQFDCSGVYVNGDYRIKCYHGTAHGHQDFTRSFANSCNGAFSSLGLGLNLGAFRDTAKSLLFNSPLPITGLPYKQSSFQMGPGADTWEILQTSIGQGTTQVTPMHNAMITAAIANGGTLMKPYFLNSVETAGGEEIKKFMPASYGSLMTAGEAEGLTELMRTVVTEGTGSAVRTDAYTVAAKTGSAEFETGKETHAWFTGFAPVENPKLVVTVLVEEGGSGGKAAAPIARQLFDIYMAR</sequence>
<organism evidence="4 5">
    <name type="scientific">Enterocloster aldenensis</name>
    <dbReference type="NCBI Taxonomy" id="358742"/>
    <lineage>
        <taxon>Bacteria</taxon>
        <taxon>Bacillati</taxon>
        <taxon>Bacillota</taxon>
        <taxon>Clostridia</taxon>
        <taxon>Lachnospirales</taxon>
        <taxon>Lachnospiraceae</taxon>
        <taxon>Enterocloster</taxon>
    </lineage>
</organism>
<evidence type="ECO:0000256" key="1">
    <source>
        <dbReference type="SAM" id="Phobius"/>
    </source>
</evidence>
<dbReference type="InterPro" id="IPR001460">
    <property type="entry name" value="PCN-bd_Tpept"/>
</dbReference>
<comment type="caution">
    <text evidence="4">The sequence shown here is derived from an EMBL/GenBank/DDBJ whole genome shotgun (WGS) entry which is preliminary data.</text>
</comment>
<dbReference type="PANTHER" id="PTHR30627:SF24">
    <property type="entry name" value="PENICILLIN-BINDING PROTEIN 4B"/>
    <property type="match status" value="1"/>
</dbReference>
<dbReference type="InterPro" id="IPR050515">
    <property type="entry name" value="Beta-lactam/transpept"/>
</dbReference>
<keyword evidence="1" id="KW-0812">Transmembrane</keyword>
<dbReference type="Proteomes" id="UP000669239">
    <property type="component" value="Unassembled WGS sequence"/>
</dbReference>
<feature type="domain" description="Penicillin-binding protein transpeptidase" evidence="2">
    <location>
        <begin position="168"/>
        <end position="477"/>
    </location>
</feature>
<protein>
    <submittedName>
        <fullName evidence="4">Penicillin-binding protein 2</fullName>
    </submittedName>
</protein>
<name>A0ABX2HEX5_9FIRM</name>
<reference evidence="4 5" key="1">
    <citation type="journal article" date="2020" name="Cell Host Microbe">
        <title>Functional and Genomic Variation between Human-Derived Isolates of Lachnospiraceae Reveals Inter- and Intra-Species Diversity.</title>
        <authorList>
            <person name="Sorbara M.T."/>
            <person name="Littmann E.R."/>
            <person name="Fontana E."/>
            <person name="Moody T.U."/>
            <person name="Kohout C.E."/>
            <person name="Gjonbalaj M."/>
            <person name="Eaton V."/>
            <person name="Seok R."/>
            <person name="Leiner I.M."/>
            <person name="Pamer E.G."/>
        </authorList>
    </citation>
    <scope>NUCLEOTIDE SEQUENCE [LARGE SCALE GENOMIC DNA]</scope>
    <source>
        <strain evidence="4 5">MSK.1.17</strain>
    </source>
</reference>
<dbReference type="Pfam" id="PF21922">
    <property type="entry name" value="PBP_dimer_2"/>
    <property type="match status" value="1"/>
</dbReference>
<dbReference type="EMBL" id="JAAITT010000002">
    <property type="protein sequence ID" value="NSJ47458.1"/>
    <property type="molecule type" value="Genomic_DNA"/>
</dbReference>
<accession>A0ABX2HEX5</accession>
<proteinExistence type="predicted"/>
<keyword evidence="1" id="KW-1133">Transmembrane helix</keyword>
<dbReference type="PANTHER" id="PTHR30627">
    <property type="entry name" value="PEPTIDOGLYCAN D,D-TRANSPEPTIDASE"/>
    <property type="match status" value="1"/>
</dbReference>
<evidence type="ECO:0000313" key="5">
    <source>
        <dbReference type="Proteomes" id="UP000669239"/>
    </source>
</evidence>
<dbReference type="Gene3D" id="3.40.710.10">
    <property type="entry name" value="DD-peptidase/beta-lactamase superfamily"/>
    <property type="match status" value="1"/>
</dbReference>
<keyword evidence="5" id="KW-1185">Reference proteome</keyword>
<dbReference type="InterPro" id="IPR054120">
    <property type="entry name" value="PBPA_dimer"/>
</dbReference>
<dbReference type="SUPFAM" id="SSF56601">
    <property type="entry name" value="beta-lactamase/transpeptidase-like"/>
    <property type="match status" value="1"/>
</dbReference>
<gene>
    <name evidence="4" type="ORF">G5B36_01895</name>
</gene>
<dbReference type="Pfam" id="PF00905">
    <property type="entry name" value="Transpeptidase"/>
    <property type="match status" value="1"/>
</dbReference>
<dbReference type="Gene3D" id="3.90.1310.10">
    <property type="entry name" value="Penicillin-binding protein 2a (Domain 2)"/>
    <property type="match status" value="1"/>
</dbReference>
<feature type="domain" description="Penicillin binding protein A dimerisation" evidence="3">
    <location>
        <begin position="68"/>
        <end position="147"/>
    </location>
</feature>
<keyword evidence="1" id="KW-0472">Membrane</keyword>
<feature type="transmembrane region" description="Helical" evidence="1">
    <location>
        <begin position="21"/>
        <end position="43"/>
    </location>
</feature>
<dbReference type="InterPro" id="IPR012338">
    <property type="entry name" value="Beta-lactam/transpept-like"/>
</dbReference>